<feature type="chain" id="PRO_5002137578" evidence="2">
    <location>
        <begin position="26"/>
        <end position="86"/>
    </location>
</feature>
<dbReference type="Proteomes" id="UP000031433">
    <property type="component" value="Unassembled WGS sequence"/>
</dbReference>
<proteinExistence type="predicted"/>
<evidence type="ECO:0000256" key="1">
    <source>
        <dbReference type="SAM" id="Phobius"/>
    </source>
</evidence>
<organism evidence="3 4">
    <name type="scientific">Geobacter soli</name>
    <dbReference type="NCBI Taxonomy" id="1510391"/>
    <lineage>
        <taxon>Bacteria</taxon>
        <taxon>Pseudomonadati</taxon>
        <taxon>Thermodesulfobacteriota</taxon>
        <taxon>Desulfuromonadia</taxon>
        <taxon>Geobacterales</taxon>
        <taxon>Geobacteraceae</taxon>
        <taxon>Geobacter</taxon>
    </lineage>
</organism>
<evidence type="ECO:0000313" key="3">
    <source>
        <dbReference type="EMBL" id="KIE43312.1"/>
    </source>
</evidence>
<protein>
    <submittedName>
        <fullName evidence="3">Uncharacterized protein</fullName>
    </submittedName>
</protein>
<dbReference type="EMBL" id="JXBL01000001">
    <property type="protein sequence ID" value="KIE43312.1"/>
    <property type="molecule type" value="Genomic_DNA"/>
</dbReference>
<keyword evidence="1" id="KW-1133">Transmembrane helix</keyword>
<gene>
    <name evidence="3" type="ORF">SE37_12055</name>
</gene>
<feature type="transmembrane region" description="Helical" evidence="1">
    <location>
        <begin position="39"/>
        <end position="56"/>
    </location>
</feature>
<sequence>MKVVGLTFAVMLLALLVVLSVLAHAAAPMPPEPEEPGMLAGALLGFASFVVATKLIPGIIRFASIIDEETVSPNHSSVTEAGNAGT</sequence>
<keyword evidence="4" id="KW-1185">Reference proteome</keyword>
<name>A0A0C1QR79_9BACT</name>
<dbReference type="AlphaFoldDB" id="A0A0C1QR79"/>
<accession>A0A0C1QR79</accession>
<keyword evidence="1" id="KW-0812">Transmembrane</keyword>
<dbReference type="RefSeq" id="WP_039646661.1">
    <property type="nucleotide sequence ID" value="NZ_JXBL01000001.1"/>
</dbReference>
<keyword evidence="1" id="KW-0472">Membrane</keyword>
<keyword evidence="2" id="KW-0732">Signal</keyword>
<feature type="signal peptide" evidence="2">
    <location>
        <begin position="1"/>
        <end position="25"/>
    </location>
</feature>
<evidence type="ECO:0000256" key="2">
    <source>
        <dbReference type="SAM" id="SignalP"/>
    </source>
</evidence>
<reference evidence="3 4" key="1">
    <citation type="submission" date="2015-01" db="EMBL/GenBank/DDBJ databases">
        <title>Genome sequence of the anaerobic bacterium Geobacter soli GSS01, a dissimilatory Fe(III) reducer from soil.</title>
        <authorList>
            <person name="Yang G."/>
            <person name="Zhou S."/>
        </authorList>
    </citation>
    <scope>NUCLEOTIDE SEQUENCE [LARGE SCALE GENOMIC DNA]</scope>
    <source>
        <strain evidence="3 4">GSS01</strain>
    </source>
</reference>
<comment type="caution">
    <text evidence="3">The sequence shown here is derived from an EMBL/GenBank/DDBJ whole genome shotgun (WGS) entry which is preliminary data.</text>
</comment>
<evidence type="ECO:0000313" key="4">
    <source>
        <dbReference type="Proteomes" id="UP000031433"/>
    </source>
</evidence>